<feature type="region of interest" description="Disordered" evidence="1">
    <location>
        <begin position="86"/>
        <end position="131"/>
    </location>
</feature>
<evidence type="ECO:0000256" key="1">
    <source>
        <dbReference type="SAM" id="MobiDB-lite"/>
    </source>
</evidence>
<evidence type="ECO:0000313" key="2">
    <source>
        <dbReference type="EMBL" id="CAB1434577.1"/>
    </source>
</evidence>
<dbReference type="EMBL" id="CADEAL010001672">
    <property type="protein sequence ID" value="CAB1434577.1"/>
    <property type="molecule type" value="Genomic_DNA"/>
</dbReference>
<name>A0A9N7UQ52_PLEPL</name>
<evidence type="ECO:0000313" key="3">
    <source>
        <dbReference type="Proteomes" id="UP001153269"/>
    </source>
</evidence>
<protein>
    <submittedName>
        <fullName evidence="2">Uncharacterized protein</fullName>
    </submittedName>
</protein>
<organism evidence="2 3">
    <name type="scientific">Pleuronectes platessa</name>
    <name type="common">European plaice</name>
    <dbReference type="NCBI Taxonomy" id="8262"/>
    <lineage>
        <taxon>Eukaryota</taxon>
        <taxon>Metazoa</taxon>
        <taxon>Chordata</taxon>
        <taxon>Craniata</taxon>
        <taxon>Vertebrata</taxon>
        <taxon>Euteleostomi</taxon>
        <taxon>Actinopterygii</taxon>
        <taxon>Neopterygii</taxon>
        <taxon>Teleostei</taxon>
        <taxon>Neoteleostei</taxon>
        <taxon>Acanthomorphata</taxon>
        <taxon>Carangaria</taxon>
        <taxon>Pleuronectiformes</taxon>
        <taxon>Pleuronectoidei</taxon>
        <taxon>Pleuronectidae</taxon>
        <taxon>Pleuronectes</taxon>
    </lineage>
</organism>
<keyword evidence="3" id="KW-1185">Reference proteome</keyword>
<proteinExistence type="predicted"/>
<gene>
    <name evidence="2" type="ORF">PLEPLA_LOCUS22619</name>
</gene>
<dbReference type="Proteomes" id="UP001153269">
    <property type="component" value="Unassembled WGS sequence"/>
</dbReference>
<reference evidence="2" key="1">
    <citation type="submission" date="2020-03" db="EMBL/GenBank/DDBJ databases">
        <authorList>
            <person name="Weist P."/>
        </authorList>
    </citation>
    <scope>NUCLEOTIDE SEQUENCE</scope>
</reference>
<accession>A0A9N7UQ52</accession>
<dbReference type="AlphaFoldDB" id="A0A9N7UQ52"/>
<sequence>MLGIFSSERSLPLSTFLAGFNLTCSERRLQNPTKGNTEAMILNMVTKFFPLHIWWNLKFSSISSFFPTCKTMAGCLEASVSHSSSEMGHPGFMQNTRQTKMPECDGNQKLKGSSRGPTLEFGSGKLIQGSE</sequence>
<comment type="caution">
    <text evidence="2">The sequence shown here is derived from an EMBL/GenBank/DDBJ whole genome shotgun (WGS) entry which is preliminary data.</text>
</comment>